<feature type="region of interest" description="Disordered" evidence="1">
    <location>
        <begin position="191"/>
        <end position="215"/>
    </location>
</feature>
<keyword evidence="3" id="KW-1185">Reference proteome</keyword>
<protein>
    <recommendedName>
        <fullName evidence="4">DUF664 domain-containing protein</fullName>
    </recommendedName>
</protein>
<evidence type="ECO:0000256" key="1">
    <source>
        <dbReference type="SAM" id="MobiDB-lite"/>
    </source>
</evidence>
<dbReference type="SUPFAM" id="SSF109854">
    <property type="entry name" value="DinB/YfiT-like putative metalloenzymes"/>
    <property type="match status" value="1"/>
</dbReference>
<proteinExistence type="predicted"/>
<reference evidence="3" key="1">
    <citation type="journal article" date="2019" name="Int. J. Syst. Evol. Microbiol.">
        <title>The Global Catalogue of Microorganisms (GCM) 10K type strain sequencing project: providing services to taxonomists for standard genome sequencing and annotation.</title>
        <authorList>
            <consortium name="The Broad Institute Genomics Platform"/>
            <consortium name="The Broad Institute Genome Sequencing Center for Infectious Disease"/>
            <person name="Wu L."/>
            <person name="Ma J."/>
        </authorList>
    </citation>
    <scope>NUCLEOTIDE SEQUENCE [LARGE SCALE GENOMIC DNA]</scope>
    <source>
        <strain evidence="3">CGMCC 1.15480</strain>
    </source>
</reference>
<accession>A0ABQ1NIA3</accession>
<dbReference type="RefSeq" id="WP_188664575.1">
    <property type="nucleotide sequence ID" value="NZ_BMJI01000001.1"/>
</dbReference>
<organism evidence="2 3">
    <name type="scientific">Tersicoccus solisilvae</name>
    <dbReference type="NCBI Taxonomy" id="1882339"/>
    <lineage>
        <taxon>Bacteria</taxon>
        <taxon>Bacillati</taxon>
        <taxon>Actinomycetota</taxon>
        <taxon>Actinomycetes</taxon>
        <taxon>Micrococcales</taxon>
        <taxon>Micrococcaceae</taxon>
        <taxon>Tersicoccus</taxon>
    </lineage>
</organism>
<dbReference type="Proteomes" id="UP000597761">
    <property type="component" value="Unassembled WGS sequence"/>
</dbReference>
<dbReference type="Pfam" id="PF04978">
    <property type="entry name" value="MST"/>
    <property type="match status" value="1"/>
</dbReference>
<sequence>MAFLTAPVGSEPDAHATFIEQQLHQLRLTAGGLTDEQARRTVPPSTLSIAGLIAHVTLATHTWLVRAQVAPEPAGAARLGQGRPAVLAGSWYAGAEVPPGASLADLLAAYDEVAARVRPVVESVPLDVAVPVPDAPWFPEDVEFWTARWVFIHVATEVARHAGHADLIREALDGKVAYQLNAEADGLAWDPTYGGRVSPQARDRSWGPEPEDSTA</sequence>
<name>A0ABQ1NIA3_9MICC</name>
<evidence type="ECO:0000313" key="2">
    <source>
        <dbReference type="EMBL" id="GGC77828.1"/>
    </source>
</evidence>
<gene>
    <name evidence="2" type="ORF">GCM10011512_00480</name>
</gene>
<evidence type="ECO:0000313" key="3">
    <source>
        <dbReference type="Proteomes" id="UP000597761"/>
    </source>
</evidence>
<dbReference type="Gene3D" id="1.20.120.450">
    <property type="entry name" value="dinb family like domain"/>
    <property type="match status" value="1"/>
</dbReference>
<evidence type="ECO:0008006" key="4">
    <source>
        <dbReference type="Google" id="ProtNLM"/>
    </source>
</evidence>
<dbReference type="EMBL" id="BMJI01000001">
    <property type="protein sequence ID" value="GGC77828.1"/>
    <property type="molecule type" value="Genomic_DNA"/>
</dbReference>
<dbReference type="InterPro" id="IPR034660">
    <property type="entry name" value="DinB/YfiT-like"/>
</dbReference>
<comment type="caution">
    <text evidence="2">The sequence shown here is derived from an EMBL/GenBank/DDBJ whole genome shotgun (WGS) entry which is preliminary data.</text>
</comment>
<dbReference type="InterPro" id="IPR007061">
    <property type="entry name" value="MST-like"/>
</dbReference>